<feature type="compositionally biased region" description="Low complexity" evidence="1">
    <location>
        <begin position="341"/>
        <end position="356"/>
    </location>
</feature>
<proteinExistence type="predicted"/>
<evidence type="ECO:0000313" key="3">
    <source>
        <dbReference type="Proteomes" id="UP000297299"/>
    </source>
</evidence>
<feature type="compositionally biased region" description="Polar residues" evidence="1">
    <location>
        <begin position="259"/>
        <end position="278"/>
    </location>
</feature>
<accession>A0A4Y8D7I9</accession>
<feature type="compositionally biased region" description="Basic and acidic residues" evidence="1">
    <location>
        <begin position="101"/>
        <end position="154"/>
    </location>
</feature>
<protein>
    <submittedName>
        <fullName evidence="2">Uncharacterized protein</fullName>
    </submittedName>
</protein>
<feature type="compositionally biased region" description="Low complexity" evidence="1">
    <location>
        <begin position="29"/>
        <end position="44"/>
    </location>
</feature>
<dbReference type="EMBL" id="PHWZ01000087">
    <property type="protein sequence ID" value="TEY71744.1"/>
    <property type="molecule type" value="Genomic_DNA"/>
</dbReference>
<dbReference type="Proteomes" id="UP000297299">
    <property type="component" value="Unassembled WGS sequence"/>
</dbReference>
<organism evidence="2 3">
    <name type="scientific">Botryotinia calthae</name>
    <dbReference type="NCBI Taxonomy" id="38488"/>
    <lineage>
        <taxon>Eukaryota</taxon>
        <taxon>Fungi</taxon>
        <taxon>Dikarya</taxon>
        <taxon>Ascomycota</taxon>
        <taxon>Pezizomycotina</taxon>
        <taxon>Leotiomycetes</taxon>
        <taxon>Helotiales</taxon>
        <taxon>Sclerotiniaceae</taxon>
        <taxon>Botryotinia</taxon>
    </lineage>
</organism>
<evidence type="ECO:0000256" key="1">
    <source>
        <dbReference type="SAM" id="MobiDB-lite"/>
    </source>
</evidence>
<keyword evidence="3" id="KW-1185">Reference proteome</keyword>
<dbReference type="OrthoDB" id="3547472at2759"/>
<feature type="region of interest" description="Disordered" evidence="1">
    <location>
        <begin position="101"/>
        <end position="316"/>
    </location>
</feature>
<comment type="caution">
    <text evidence="2">The sequence shown here is derived from an EMBL/GenBank/DDBJ whole genome shotgun (WGS) entry which is preliminary data.</text>
</comment>
<gene>
    <name evidence="2" type="ORF">BOTCAL_0087g00110</name>
</gene>
<feature type="region of interest" description="Disordered" evidence="1">
    <location>
        <begin position="1"/>
        <end position="66"/>
    </location>
</feature>
<feature type="compositionally biased region" description="Basic and acidic residues" evidence="1">
    <location>
        <begin position="167"/>
        <end position="176"/>
    </location>
</feature>
<feature type="compositionally biased region" description="Basic and acidic residues" evidence="1">
    <location>
        <begin position="244"/>
        <end position="258"/>
    </location>
</feature>
<name>A0A4Y8D7I9_9HELO</name>
<evidence type="ECO:0000313" key="2">
    <source>
        <dbReference type="EMBL" id="TEY71744.1"/>
    </source>
</evidence>
<feature type="compositionally biased region" description="Basic and acidic residues" evidence="1">
    <location>
        <begin position="189"/>
        <end position="220"/>
    </location>
</feature>
<feature type="compositionally biased region" description="Low complexity" evidence="1">
    <location>
        <begin position="52"/>
        <end position="66"/>
    </location>
</feature>
<feature type="compositionally biased region" description="Polar residues" evidence="1">
    <location>
        <begin position="292"/>
        <end position="304"/>
    </location>
</feature>
<reference evidence="2 3" key="1">
    <citation type="submission" date="2017-11" db="EMBL/GenBank/DDBJ databases">
        <title>Comparative genomics of Botrytis spp.</title>
        <authorList>
            <person name="Valero-Jimenez C.A."/>
            <person name="Tapia P."/>
            <person name="Veloso J."/>
            <person name="Silva-Moreno E."/>
            <person name="Staats M."/>
            <person name="Valdes J.H."/>
            <person name="Van Kan J.A.L."/>
        </authorList>
    </citation>
    <scope>NUCLEOTIDE SEQUENCE [LARGE SCALE GENOMIC DNA]</scope>
    <source>
        <strain evidence="2 3">MUCL2830</strain>
    </source>
</reference>
<feature type="region of interest" description="Disordered" evidence="1">
    <location>
        <begin position="337"/>
        <end position="374"/>
    </location>
</feature>
<sequence length="374" mass="41452">MSSKPVKKVHYTSSTKGSSVHGGNPSSPPITSKPTSTPRRPSFSHQRHPSDSGVGSSSSNSATAAVNSTSFYTDAERAEQRQNVHALNELLSTLKERVKSLESENRSLEETLAESNREKRELRREWDKSLHTIEALKKEKSRAKDGREAKEGDGIRVLGSDVNVKITLEKKDRGERIPVAVERNTPPMSRREKERDSEARRKEDERLRAQHQTRERRTSYRDAPPSPLYRDDERDVNPMSPNPRYRDEDLPSSREKRNSGTPLTTKMHNPFTPLSSMGANAVPGRARRASVSYATSPSGYTSAPQGYPGMGSSYGRRERDEVPYVRGEVPVNASVGVAGTRGSRLSGGSVGSVGSVNDDLYPNDGKYHPYPLNH</sequence>
<feature type="compositionally biased region" description="Basic residues" evidence="1">
    <location>
        <begin position="1"/>
        <end position="10"/>
    </location>
</feature>
<dbReference type="AlphaFoldDB" id="A0A4Y8D7I9"/>
<dbReference type="STRING" id="38488.A0A4Y8D7I9"/>